<reference evidence="1 2" key="1">
    <citation type="submission" date="2018-02" db="EMBL/GenBank/DDBJ databases">
        <title>Mycoplasma marinum and Mycoplasma todarodis sp. nov., moderately halophilic and psychrotolerant mycoplasmas isolated from cephalopods.</title>
        <authorList>
            <person name="Viver T."/>
        </authorList>
    </citation>
    <scope>NUCLEOTIDE SEQUENCE [LARGE SCALE GENOMIC DNA]</scope>
    <source>
        <strain evidence="1 2">5H</strain>
    </source>
</reference>
<evidence type="ECO:0000313" key="1">
    <source>
        <dbReference type="EMBL" id="TCG11408.1"/>
    </source>
</evidence>
<dbReference type="InterPro" id="IPR003837">
    <property type="entry name" value="GatC"/>
</dbReference>
<dbReference type="Proteomes" id="UP000291072">
    <property type="component" value="Unassembled WGS sequence"/>
</dbReference>
<dbReference type="SUPFAM" id="SSF141000">
    <property type="entry name" value="Glu-tRNAGln amidotransferase C subunit"/>
    <property type="match status" value="1"/>
</dbReference>
<dbReference type="GO" id="GO:0006450">
    <property type="term" value="P:regulation of translational fidelity"/>
    <property type="evidence" value="ECO:0007669"/>
    <property type="project" value="InterPro"/>
</dbReference>
<comment type="caution">
    <text evidence="1">The sequence shown here is derived from an EMBL/GenBank/DDBJ whole genome shotgun (WGS) entry which is preliminary data.</text>
</comment>
<dbReference type="NCBIfam" id="TIGR00135">
    <property type="entry name" value="gatC"/>
    <property type="match status" value="1"/>
</dbReference>
<dbReference type="GO" id="GO:0070681">
    <property type="term" value="P:glutaminyl-tRNAGln biosynthesis via transamidation"/>
    <property type="evidence" value="ECO:0007669"/>
    <property type="project" value="TreeGrafter"/>
</dbReference>
<organism evidence="1 2">
    <name type="scientific">Mycoplasma todarodis</name>
    <dbReference type="NCBI Taxonomy" id="1937191"/>
    <lineage>
        <taxon>Bacteria</taxon>
        <taxon>Bacillati</taxon>
        <taxon>Mycoplasmatota</taxon>
        <taxon>Mollicutes</taxon>
        <taxon>Mycoplasmataceae</taxon>
        <taxon>Mycoplasma</taxon>
    </lineage>
</organism>
<dbReference type="Pfam" id="PF02686">
    <property type="entry name" value="GatC"/>
    <property type="match status" value="1"/>
</dbReference>
<dbReference type="RefSeq" id="WP_131613348.1">
    <property type="nucleotide sequence ID" value="NZ_PSZP01000008.1"/>
</dbReference>
<dbReference type="InterPro" id="IPR036113">
    <property type="entry name" value="Asp/Glu-ADT_sf_sub_c"/>
</dbReference>
<accession>A0A4V2NI45</accession>
<proteinExistence type="predicted"/>
<keyword evidence="2" id="KW-1185">Reference proteome</keyword>
<dbReference type="PANTHER" id="PTHR15004">
    <property type="entry name" value="GLUTAMYL-TRNA(GLN) AMIDOTRANSFERASE SUBUNIT C, MITOCHONDRIAL"/>
    <property type="match status" value="1"/>
</dbReference>
<dbReference type="GO" id="GO:0016740">
    <property type="term" value="F:transferase activity"/>
    <property type="evidence" value="ECO:0007669"/>
    <property type="project" value="UniProtKB-KW"/>
</dbReference>
<protein>
    <submittedName>
        <fullName evidence="1">Asp-tRNA(Asn)/Glu-tRNA(Gln) amidotransferase GatCAB subunit C</fullName>
    </submittedName>
</protein>
<dbReference type="EMBL" id="PSZP01000008">
    <property type="protein sequence ID" value="TCG11408.1"/>
    <property type="molecule type" value="Genomic_DNA"/>
</dbReference>
<dbReference type="PANTHER" id="PTHR15004:SF0">
    <property type="entry name" value="GLUTAMYL-TRNA(GLN) AMIDOTRANSFERASE SUBUNIT C, MITOCHONDRIAL"/>
    <property type="match status" value="1"/>
</dbReference>
<name>A0A4V2NI45_9MOLU</name>
<sequence length="94" mass="10941">MTKESLRQIVKSLKLEPTEEVLNGLERDFEKIKASFEELKKIDVDNVAPMYRVDETPTTFLREDKPVDGFSKEQVLHNAPTKDETFITMKRVVK</sequence>
<keyword evidence="1" id="KW-0808">Transferase</keyword>
<dbReference type="OrthoDB" id="399009at2"/>
<gene>
    <name evidence="1" type="primary">gatC</name>
    <name evidence="1" type="ORF">C4B25_01785</name>
</gene>
<dbReference type="AlphaFoldDB" id="A0A4V2NI45"/>
<evidence type="ECO:0000313" key="2">
    <source>
        <dbReference type="Proteomes" id="UP000291072"/>
    </source>
</evidence>